<keyword evidence="2" id="KW-0472">Membrane</keyword>
<evidence type="ECO:0000313" key="3">
    <source>
        <dbReference type="EMBL" id="GBH34889.1"/>
    </source>
</evidence>
<gene>
    <name evidence="3" type="ORF">NZNM25_16800</name>
</gene>
<reference evidence="3 4" key="1">
    <citation type="submission" date="2018-05" db="EMBL/GenBank/DDBJ databases">
        <title>genome sequencing of Nitrosopumilus sp. NM25.</title>
        <authorList>
            <person name="Mori K."/>
            <person name="Nakagawa T."/>
        </authorList>
    </citation>
    <scope>NUCLEOTIDE SEQUENCE [LARGE SCALE GENOMIC DNA]</scope>
    <source>
        <strain evidence="3 4">NM25</strain>
    </source>
</reference>
<evidence type="ECO:0000313" key="4">
    <source>
        <dbReference type="Proteomes" id="UP000245829"/>
    </source>
</evidence>
<keyword evidence="2" id="KW-0812">Transmembrane</keyword>
<protein>
    <submittedName>
        <fullName evidence="3">Uncharacterized protein</fullName>
    </submittedName>
</protein>
<dbReference type="AlphaFoldDB" id="A0A2S2KTC9"/>
<keyword evidence="4" id="KW-1185">Reference proteome</keyword>
<sequence>MLAKLRSSIVILIAVVIVGSVVIILGFLTNQEYVEISEISNQYEKLENYKNELEKINQYNQQILEDLEEQIKNSDDSSLEQIRKEIDVVKRVINDNKVELEKVIERLSQTESTP</sequence>
<feature type="transmembrane region" description="Helical" evidence="2">
    <location>
        <begin position="9"/>
        <end position="28"/>
    </location>
</feature>
<accession>A0A2S2KTC9</accession>
<comment type="caution">
    <text evidence="3">The sequence shown here is derived from an EMBL/GenBank/DDBJ whole genome shotgun (WGS) entry which is preliminary data.</text>
</comment>
<feature type="coiled-coil region" evidence="1">
    <location>
        <begin position="36"/>
        <end position="110"/>
    </location>
</feature>
<dbReference type="Proteomes" id="UP000245829">
    <property type="component" value="Unassembled WGS sequence"/>
</dbReference>
<dbReference type="EMBL" id="BGKI01000010">
    <property type="protein sequence ID" value="GBH34889.1"/>
    <property type="molecule type" value="Genomic_DNA"/>
</dbReference>
<keyword evidence="2" id="KW-1133">Transmembrane helix</keyword>
<keyword evidence="1" id="KW-0175">Coiled coil</keyword>
<evidence type="ECO:0000256" key="2">
    <source>
        <dbReference type="SAM" id="Phobius"/>
    </source>
</evidence>
<evidence type="ECO:0000256" key="1">
    <source>
        <dbReference type="SAM" id="Coils"/>
    </source>
</evidence>
<proteinExistence type="predicted"/>
<name>A0A2S2KTC9_9ARCH</name>
<dbReference type="GeneID" id="76208306"/>
<organism evidence="3 4">
    <name type="scientific">Nitrosopumilus zosterae</name>
    <dbReference type="NCBI Taxonomy" id="718286"/>
    <lineage>
        <taxon>Archaea</taxon>
        <taxon>Nitrososphaerota</taxon>
        <taxon>Nitrososphaeria</taxon>
        <taxon>Nitrosopumilales</taxon>
        <taxon>Nitrosopumilaceae</taxon>
        <taxon>Nitrosopumilus</taxon>
    </lineage>
</organism>
<dbReference type="RefSeq" id="WP_370684796.1">
    <property type="nucleotide sequence ID" value="NZ_AP026695.1"/>
</dbReference>